<feature type="domain" description="HTH tetR-type" evidence="3">
    <location>
        <begin position="10"/>
        <end position="70"/>
    </location>
</feature>
<evidence type="ECO:0000256" key="2">
    <source>
        <dbReference type="PROSITE-ProRule" id="PRU00335"/>
    </source>
</evidence>
<evidence type="ECO:0000256" key="1">
    <source>
        <dbReference type="ARBA" id="ARBA00023125"/>
    </source>
</evidence>
<dbReference type="GO" id="GO:0003677">
    <property type="term" value="F:DNA binding"/>
    <property type="evidence" value="ECO:0007669"/>
    <property type="project" value="UniProtKB-UniRule"/>
</dbReference>
<name>A0A222WTC1_9BACL</name>
<protein>
    <recommendedName>
        <fullName evidence="3">HTH tetR-type domain-containing protein</fullName>
    </recommendedName>
</protein>
<dbReference type="RefSeq" id="WP_094156238.1">
    <property type="nucleotide sequence ID" value="NZ_CP020028.1"/>
</dbReference>
<keyword evidence="5" id="KW-1185">Reference proteome</keyword>
<dbReference type="AlphaFoldDB" id="A0A222WTC1"/>
<reference evidence="4 5" key="1">
    <citation type="submission" date="2017-03" db="EMBL/GenBank/DDBJ databases">
        <title>Complete genome sequence of Paenibacillus Kribbensis producing bioflocculants.</title>
        <authorList>
            <person name="Lee H.-G."/>
            <person name="Oh H.-M."/>
        </authorList>
    </citation>
    <scope>NUCLEOTIDE SEQUENCE [LARGE SCALE GENOMIC DNA]</scope>
    <source>
        <strain evidence="4 5">AM49</strain>
    </source>
</reference>
<accession>A0A222WTC1</accession>
<dbReference type="PANTHER" id="PTHR43479">
    <property type="entry name" value="ACREF/ENVCD OPERON REPRESSOR-RELATED"/>
    <property type="match status" value="1"/>
</dbReference>
<dbReference type="InterPro" id="IPR050624">
    <property type="entry name" value="HTH-type_Tx_Regulator"/>
</dbReference>
<dbReference type="Pfam" id="PF14278">
    <property type="entry name" value="TetR_C_8"/>
    <property type="match status" value="1"/>
</dbReference>
<feature type="DNA-binding region" description="H-T-H motif" evidence="2">
    <location>
        <begin position="33"/>
        <end position="52"/>
    </location>
</feature>
<proteinExistence type="predicted"/>
<dbReference type="Proteomes" id="UP000214666">
    <property type="component" value="Chromosome"/>
</dbReference>
<dbReference type="InterPro" id="IPR001647">
    <property type="entry name" value="HTH_TetR"/>
</dbReference>
<gene>
    <name evidence="4" type="ORF">B4V02_20795</name>
</gene>
<dbReference type="OrthoDB" id="9810250at2"/>
<dbReference type="Gene3D" id="1.10.357.10">
    <property type="entry name" value="Tetracycline Repressor, domain 2"/>
    <property type="match status" value="1"/>
</dbReference>
<dbReference type="PROSITE" id="PS50977">
    <property type="entry name" value="HTH_TETR_2"/>
    <property type="match status" value="1"/>
</dbReference>
<dbReference type="PANTHER" id="PTHR43479:SF7">
    <property type="entry name" value="TETR-FAMILY TRANSCRIPTIONAL REGULATOR"/>
    <property type="match status" value="1"/>
</dbReference>
<dbReference type="Pfam" id="PF00440">
    <property type="entry name" value="TetR_N"/>
    <property type="match status" value="1"/>
</dbReference>
<dbReference type="EMBL" id="CP020028">
    <property type="protein sequence ID" value="ASR48963.1"/>
    <property type="molecule type" value="Genomic_DNA"/>
</dbReference>
<dbReference type="KEGG" id="pkb:B4V02_20795"/>
<sequence length="192" mass="22353">MIRKKDLRIIKTQKVIRDAFIDLLDKSGFEAITVQEIANAAMVNRSTFYLHYVDKYDLLQKTADQALANIIELVAPETHIVDGKLEYNSFKENIRVILKVVEDDAVLYKVLLNDPQMIEINQKFQQTLIRKMDGSFPGNILISRDLFLEWMTSLYMSVIRWWLNQNMKYSSNFIAEEFIKLLVIGPVKTVGF</sequence>
<organism evidence="4 5">
    <name type="scientific">Paenibacillus kribbensis</name>
    <dbReference type="NCBI Taxonomy" id="172713"/>
    <lineage>
        <taxon>Bacteria</taxon>
        <taxon>Bacillati</taxon>
        <taxon>Bacillota</taxon>
        <taxon>Bacilli</taxon>
        <taxon>Bacillales</taxon>
        <taxon>Paenibacillaceae</taxon>
        <taxon>Paenibacillus</taxon>
    </lineage>
</organism>
<dbReference type="InterPro" id="IPR039532">
    <property type="entry name" value="TetR_C_Firmicutes"/>
</dbReference>
<evidence type="ECO:0000313" key="4">
    <source>
        <dbReference type="EMBL" id="ASR48963.1"/>
    </source>
</evidence>
<evidence type="ECO:0000259" key="3">
    <source>
        <dbReference type="PROSITE" id="PS50977"/>
    </source>
</evidence>
<keyword evidence="1 2" id="KW-0238">DNA-binding</keyword>
<dbReference type="SUPFAM" id="SSF46689">
    <property type="entry name" value="Homeodomain-like"/>
    <property type="match status" value="1"/>
</dbReference>
<evidence type="ECO:0000313" key="5">
    <source>
        <dbReference type="Proteomes" id="UP000214666"/>
    </source>
</evidence>
<dbReference type="InterPro" id="IPR009057">
    <property type="entry name" value="Homeodomain-like_sf"/>
</dbReference>